<dbReference type="EMBL" id="GBRH01263822">
    <property type="protein sequence ID" value="JAD34073.1"/>
    <property type="molecule type" value="Transcribed_RNA"/>
</dbReference>
<organism evidence="1">
    <name type="scientific">Arundo donax</name>
    <name type="common">Giant reed</name>
    <name type="synonym">Donax arundinaceus</name>
    <dbReference type="NCBI Taxonomy" id="35708"/>
    <lineage>
        <taxon>Eukaryota</taxon>
        <taxon>Viridiplantae</taxon>
        <taxon>Streptophyta</taxon>
        <taxon>Embryophyta</taxon>
        <taxon>Tracheophyta</taxon>
        <taxon>Spermatophyta</taxon>
        <taxon>Magnoliopsida</taxon>
        <taxon>Liliopsida</taxon>
        <taxon>Poales</taxon>
        <taxon>Poaceae</taxon>
        <taxon>PACMAD clade</taxon>
        <taxon>Arundinoideae</taxon>
        <taxon>Arundineae</taxon>
        <taxon>Arundo</taxon>
    </lineage>
</organism>
<accession>A0A0A8Z8T1</accession>
<reference evidence="1" key="1">
    <citation type="submission" date="2014-09" db="EMBL/GenBank/DDBJ databases">
        <authorList>
            <person name="Magalhaes I.L.F."/>
            <person name="Oliveira U."/>
            <person name="Santos F.R."/>
            <person name="Vidigal T.H.D.A."/>
            <person name="Brescovit A.D."/>
            <person name="Santos A.J."/>
        </authorList>
    </citation>
    <scope>NUCLEOTIDE SEQUENCE</scope>
    <source>
        <tissue evidence="1">Shoot tissue taken approximately 20 cm above the soil surface</tissue>
    </source>
</reference>
<evidence type="ECO:0000313" key="1">
    <source>
        <dbReference type="EMBL" id="JAD34073.1"/>
    </source>
</evidence>
<protein>
    <submittedName>
        <fullName evidence="1">Uncharacterized protein</fullName>
    </submittedName>
</protein>
<sequence>MPNLVVHNFPVNNHVFLLWQH</sequence>
<dbReference type="AlphaFoldDB" id="A0A0A8Z8T1"/>
<reference evidence="1" key="2">
    <citation type="journal article" date="2015" name="Data Brief">
        <title>Shoot transcriptome of the giant reed, Arundo donax.</title>
        <authorList>
            <person name="Barrero R.A."/>
            <person name="Guerrero F.D."/>
            <person name="Moolhuijzen P."/>
            <person name="Goolsby J.A."/>
            <person name="Tidwell J."/>
            <person name="Bellgard S.E."/>
            <person name="Bellgard M.I."/>
        </authorList>
    </citation>
    <scope>NUCLEOTIDE SEQUENCE</scope>
    <source>
        <tissue evidence="1">Shoot tissue taken approximately 20 cm above the soil surface</tissue>
    </source>
</reference>
<proteinExistence type="predicted"/>
<name>A0A0A8Z8T1_ARUDO</name>